<dbReference type="AlphaFoldDB" id="A0AAN6VP55"/>
<evidence type="ECO:0000313" key="1">
    <source>
        <dbReference type="EMBL" id="KAK4153870.1"/>
    </source>
</evidence>
<comment type="caution">
    <text evidence="1">The sequence shown here is derived from an EMBL/GenBank/DDBJ whole genome shotgun (WGS) entry which is preliminary data.</text>
</comment>
<dbReference type="EMBL" id="MU856927">
    <property type="protein sequence ID" value="KAK4153870.1"/>
    <property type="molecule type" value="Genomic_DNA"/>
</dbReference>
<reference evidence="1" key="2">
    <citation type="submission" date="2023-05" db="EMBL/GenBank/DDBJ databases">
        <authorList>
            <consortium name="Lawrence Berkeley National Laboratory"/>
            <person name="Steindorff A."/>
            <person name="Hensen N."/>
            <person name="Bonometti L."/>
            <person name="Westerberg I."/>
            <person name="Brannstrom I.O."/>
            <person name="Guillou S."/>
            <person name="Cros-Aarteil S."/>
            <person name="Calhoun S."/>
            <person name="Haridas S."/>
            <person name="Kuo A."/>
            <person name="Mondo S."/>
            <person name="Pangilinan J."/>
            <person name="Riley R."/>
            <person name="Labutti K."/>
            <person name="Andreopoulos B."/>
            <person name="Lipzen A."/>
            <person name="Chen C."/>
            <person name="Yanf M."/>
            <person name="Daum C."/>
            <person name="Ng V."/>
            <person name="Clum A."/>
            <person name="Ohm R."/>
            <person name="Martin F."/>
            <person name="Silar P."/>
            <person name="Natvig D."/>
            <person name="Lalanne C."/>
            <person name="Gautier V."/>
            <person name="Ament-Velasquez S.L."/>
            <person name="Kruys A."/>
            <person name="Hutchinson M.I."/>
            <person name="Powell A.J."/>
            <person name="Barry K."/>
            <person name="Miller A.N."/>
            <person name="Grigoriev I.V."/>
            <person name="Debuchy R."/>
            <person name="Gladieux P."/>
            <person name="Thoren M.H."/>
            <person name="Johannesson H."/>
        </authorList>
    </citation>
    <scope>NUCLEOTIDE SEQUENCE</scope>
    <source>
        <strain evidence="1">CBS 538.74</strain>
    </source>
</reference>
<keyword evidence="2" id="KW-1185">Reference proteome</keyword>
<accession>A0AAN6VP55</accession>
<sequence>MQLSIAPESAAALAADGTIRCLMDVEYQRSESARTASVAFALANDLANEFTAAFLAHLGRTPTAGSSGAAESSTAAAAAGTHNTDNGTAATVQLIFVRLRDDRMIVFFDLFLDTCEPQVRQQIHEDGFLQPIHAIVQAGDDSYQVMRDMGLDERTAEEYMGLQRSVDKGPRPYFTDNKIPPAFYDAEGYPVVPTSLLGFSFTFADFEAESLS</sequence>
<reference evidence="1" key="1">
    <citation type="journal article" date="2023" name="Mol. Phylogenet. Evol.">
        <title>Genome-scale phylogeny and comparative genomics of the fungal order Sordariales.</title>
        <authorList>
            <person name="Hensen N."/>
            <person name="Bonometti L."/>
            <person name="Westerberg I."/>
            <person name="Brannstrom I.O."/>
            <person name="Guillou S."/>
            <person name="Cros-Aarteil S."/>
            <person name="Calhoun S."/>
            <person name="Haridas S."/>
            <person name="Kuo A."/>
            <person name="Mondo S."/>
            <person name="Pangilinan J."/>
            <person name="Riley R."/>
            <person name="LaButti K."/>
            <person name="Andreopoulos B."/>
            <person name="Lipzen A."/>
            <person name="Chen C."/>
            <person name="Yan M."/>
            <person name="Daum C."/>
            <person name="Ng V."/>
            <person name="Clum A."/>
            <person name="Steindorff A."/>
            <person name="Ohm R.A."/>
            <person name="Martin F."/>
            <person name="Silar P."/>
            <person name="Natvig D.O."/>
            <person name="Lalanne C."/>
            <person name="Gautier V."/>
            <person name="Ament-Velasquez S.L."/>
            <person name="Kruys A."/>
            <person name="Hutchinson M.I."/>
            <person name="Powell A.J."/>
            <person name="Barry K."/>
            <person name="Miller A.N."/>
            <person name="Grigoriev I.V."/>
            <person name="Debuchy R."/>
            <person name="Gladieux P."/>
            <person name="Hiltunen Thoren M."/>
            <person name="Johannesson H."/>
        </authorList>
    </citation>
    <scope>NUCLEOTIDE SEQUENCE</scope>
    <source>
        <strain evidence="1">CBS 538.74</strain>
    </source>
</reference>
<dbReference type="Proteomes" id="UP001302745">
    <property type="component" value="Unassembled WGS sequence"/>
</dbReference>
<name>A0AAN6VP55_9PEZI</name>
<protein>
    <submittedName>
        <fullName evidence="1">Uncharacterized protein</fullName>
    </submittedName>
</protein>
<proteinExistence type="predicted"/>
<evidence type="ECO:0000313" key="2">
    <source>
        <dbReference type="Proteomes" id="UP001302745"/>
    </source>
</evidence>
<organism evidence="1 2">
    <name type="scientific">Chaetomidium leptoderma</name>
    <dbReference type="NCBI Taxonomy" id="669021"/>
    <lineage>
        <taxon>Eukaryota</taxon>
        <taxon>Fungi</taxon>
        <taxon>Dikarya</taxon>
        <taxon>Ascomycota</taxon>
        <taxon>Pezizomycotina</taxon>
        <taxon>Sordariomycetes</taxon>
        <taxon>Sordariomycetidae</taxon>
        <taxon>Sordariales</taxon>
        <taxon>Chaetomiaceae</taxon>
        <taxon>Chaetomidium</taxon>
    </lineage>
</organism>
<gene>
    <name evidence="1" type="ORF">C8A00DRAFT_33340</name>
</gene>